<dbReference type="EMBL" id="UOFV01000172">
    <property type="protein sequence ID" value="VAW99363.1"/>
    <property type="molecule type" value="Genomic_DNA"/>
</dbReference>
<dbReference type="InterPro" id="IPR036890">
    <property type="entry name" value="HATPase_C_sf"/>
</dbReference>
<reference evidence="4" key="1">
    <citation type="submission" date="2018-06" db="EMBL/GenBank/DDBJ databases">
        <authorList>
            <person name="Zhirakovskaya E."/>
        </authorList>
    </citation>
    <scope>NUCLEOTIDE SEQUENCE</scope>
</reference>
<evidence type="ECO:0000259" key="2">
    <source>
        <dbReference type="PROSITE" id="PS50109"/>
    </source>
</evidence>
<dbReference type="SMART" id="SM00448">
    <property type="entry name" value="REC"/>
    <property type="match status" value="1"/>
</dbReference>
<dbReference type="SMART" id="SM00387">
    <property type="entry name" value="HATPase_c"/>
    <property type="match status" value="1"/>
</dbReference>
<gene>
    <name evidence="4" type="ORF">MNBD_GAMMA19-253</name>
</gene>
<dbReference type="PROSITE" id="PS50110">
    <property type="entry name" value="RESPONSE_REGULATORY"/>
    <property type="match status" value="1"/>
</dbReference>
<dbReference type="GO" id="GO:0016772">
    <property type="term" value="F:transferase activity, transferring phosphorus-containing groups"/>
    <property type="evidence" value="ECO:0007669"/>
    <property type="project" value="InterPro"/>
</dbReference>
<dbReference type="InterPro" id="IPR004358">
    <property type="entry name" value="Sig_transdc_His_kin-like_C"/>
</dbReference>
<dbReference type="SUPFAM" id="SSF55874">
    <property type="entry name" value="ATPase domain of HSP90 chaperone/DNA topoisomerase II/histidine kinase"/>
    <property type="match status" value="1"/>
</dbReference>
<sequence length="235" mass="25627">MQYLSDSNQMQITVADTGIGISEQEQKKIFSPFTQADNSTTRIYGGTGLGLCISKQLARTLGGDITVTSKTGMGSEFTITIDVCIEKNKLEMINTTPAQEPLLNNQSAHQHIQLVGHLLLVEDNPENQRLITKSIRKIGLTVDTVENGKAGVEKALSGSYNLVLMDMQMPVMNGLEAIQKLRAQGYTVPIISITANAMQEDKNSCLAAGADNYLTKPLDFSHFYAVLSTYLKAHT</sequence>
<organism evidence="4">
    <name type="scientific">hydrothermal vent metagenome</name>
    <dbReference type="NCBI Taxonomy" id="652676"/>
    <lineage>
        <taxon>unclassified sequences</taxon>
        <taxon>metagenomes</taxon>
        <taxon>ecological metagenomes</taxon>
    </lineage>
</organism>
<dbReference type="Gene3D" id="3.40.50.2300">
    <property type="match status" value="1"/>
</dbReference>
<proteinExistence type="predicted"/>
<dbReference type="Gene3D" id="3.30.565.10">
    <property type="entry name" value="Histidine kinase-like ATPase, C-terminal domain"/>
    <property type="match status" value="1"/>
</dbReference>
<evidence type="ECO:0000313" key="4">
    <source>
        <dbReference type="EMBL" id="VAW99363.1"/>
    </source>
</evidence>
<dbReference type="PRINTS" id="PR00344">
    <property type="entry name" value="BCTRLSENSOR"/>
</dbReference>
<dbReference type="AlphaFoldDB" id="A0A3B1AHK0"/>
<protein>
    <recommendedName>
        <fullName evidence="5">Sensory box histidine kinase/response regulator</fullName>
    </recommendedName>
</protein>
<evidence type="ECO:0008006" key="5">
    <source>
        <dbReference type="Google" id="ProtNLM"/>
    </source>
</evidence>
<evidence type="ECO:0000256" key="1">
    <source>
        <dbReference type="ARBA" id="ARBA00022553"/>
    </source>
</evidence>
<dbReference type="InterPro" id="IPR005467">
    <property type="entry name" value="His_kinase_dom"/>
</dbReference>
<dbReference type="GO" id="GO:0000160">
    <property type="term" value="P:phosphorelay signal transduction system"/>
    <property type="evidence" value="ECO:0007669"/>
    <property type="project" value="InterPro"/>
</dbReference>
<dbReference type="InterPro" id="IPR001789">
    <property type="entry name" value="Sig_transdc_resp-reg_receiver"/>
</dbReference>
<dbReference type="InterPro" id="IPR003594">
    <property type="entry name" value="HATPase_dom"/>
</dbReference>
<dbReference type="InterPro" id="IPR011006">
    <property type="entry name" value="CheY-like_superfamily"/>
</dbReference>
<dbReference type="SUPFAM" id="SSF52172">
    <property type="entry name" value="CheY-like"/>
    <property type="match status" value="1"/>
</dbReference>
<dbReference type="CDD" id="cd17546">
    <property type="entry name" value="REC_hyHK_CKI1_RcsC-like"/>
    <property type="match status" value="1"/>
</dbReference>
<name>A0A3B1AHK0_9ZZZZ</name>
<dbReference type="PANTHER" id="PTHR45339:SF3">
    <property type="entry name" value="HISTIDINE KINASE"/>
    <property type="match status" value="1"/>
</dbReference>
<accession>A0A3B1AHK0</accession>
<evidence type="ECO:0000259" key="3">
    <source>
        <dbReference type="PROSITE" id="PS50110"/>
    </source>
</evidence>
<dbReference type="Pfam" id="PF00072">
    <property type="entry name" value="Response_reg"/>
    <property type="match status" value="1"/>
</dbReference>
<dbReference type="PANTHER" id="PTHR45339">
    <property type="entry name" value="HYBRID SIGNAL TRANSDUCTION HISTIDINE KINASE J"/>
    <property type="match status" value="1"/>
</dbReference>
<feature type="domain" description="Histidine kinase" evidence="2">
    <location>
        <begin position="1"/>
        <end position="85"/>
    </location>
</feature>
<dbReference type="PROSITE" id="PS50109">
    <property type="entry name" value="HIS_KIN"/>
    <property type="match status" value="1"/>
</dbReference>
<keyword evidence="1" id="KW-0597">Phosphoprotein</keyword>
<feature type="domain" description="Response regulatory" evidence="3">
    <location>
        <begin position="117"/>
        <end position="231"/>
    </location>
</feature>
<dbReference type="Pfam" id="PF02518">
    <property type="entry name" value="HATPase_c"/>
    <property type="match status" value="1"/>
</dbReference>